<dbReference type="AlphaFoldDB" id="A0A7C2BKH1"/>
<reference evidence="2" key="1">
    <citation type="journal article" date="2020" name="mSystems">
        <title>Genome- and Community-Level Interaction Insights into Carbon Utilization and Element Cycling Functions of Hydrothermarchaeota in Hydrothermal Sediment.</title>
        <authorList>
            <person name="Zhou Z."/>
            <person name="Liu Y."/>
            <person name="Xu W."/>
            <person name="Pan J."/>
            <person name="Luo Z.H."/>
            <person name="Li M."/>
        </authorList>
    </citation>
    <scope>NUCLEOTIDE SEQUENCE [LARGE SCALE GENOMIC DNA]</scope>
    <source>
        <strain evidence="2">SpSt-23</strain>
    </source>
</reference>
<protein>
    <submittedName>
        <fullName evidence="2">Uncharacterized protein</fullName>
    </submittedName>
</protein>
<keyword evidence="1" id="KW-1133">Transmembrane helix</keyword>
<proteinExistence type="predicted"/>
<feature type="transmembrane region" description="Helical" evidence="1">
    <location>
        <begin position="71"/>
        <end position="92"/>
    </location>
</feature>
<sequence>MSSARGSAMRWFEKLLEKTLHRGKGSRADLLRGILQYSINMGDAFFIKLGYVVNKLSIILNKIQITMIESMIMASLWFGLIAVLVIWLVTYLA</sequence>
<comment type="caution">
    <text evidence="2">The sequence shown here is derived from an EMBL/GenBank/DDBJ whole genome shotgun (WGS) entry which is preliminary data.</text>
</comment>
<organism evidence="2">
    <name type="scientific">Thermosphaera aggregans</name>
    <dbReference type="NCBI Taxonomy" id="54254"/>
    <lineage>
        <taxon>Archaea</taxon>
        <taxon>Thermoproteota</taxon>
        <taxon>Thermoprotei</taxon>
        <taxon>Desulfurococcales</taxon>
        <taxon>Desulfurococcaceae</taxon>
        <taxon>Thermosphaera</taxon>
    </lineage>
</organism>
<evidence type="ECO:0000313" key="2">
    <source>
        <dbReference type="EMBL" id="HEF87230.1"/>
    </source>
</evidence>
<dbReference type="EMBL" id="DSJT01000012">
    <property type="protein sequence ID" value="HEF87230.1"/>
    <property type="molecule type" value="Genomic_DNA"/>
</dbReference>
<name>A0A7C2BKH1_9CREN</name>
<evidence type="ECO:0000256" key="1">
    <source>
        <dbReference type="SAM" id="Phobius"/>
    </source>
</evidence>
<gene>
    <name evidence="2" type="ORF">ENP55_02840</name>
</gene>
<accession>A0A7C2BKH1</accession>
<keyword evidence="1" id="KW-0472">Membrane</keyword>
<keyword evidence="1" id="KW-0812">Transmembrane</keyword>